<keyword evidence="4" id="KW-0732">Signal</keyword>
<name>A0ABU9DHN0_9BACL</name>
<evidence type="ECO:0000313" key="7">
    <source>
        <dbReference type="EMBL" id="MEK8127258.1"/>
    </source>
</evidence>
<proteinExistence type="inferred from homology"/>
<accession>A0ABU9DHN0</accession>
<dbReference type="InterPro" id="IPR002491">
    <property type="entry name" value="ABC_transptr_periplasmic_BD"/>
</dbReference>
<dbReference type="Gene3D" id="3.40.50.1980">
    <property type="entry name" value="Nitrogenase molybdenum iron protein domain"/>
    <property type="match status" value="2"/>
</dbReference>
<evidence type="ECO:0000256" key="4">
    <source>
        <dbReference type="ARBA" id="ARBA00022729"/>
    </source>
</evidence>
<dbReference type="EMBL" id="JBBPCC010000002">
    <property type="protein sequence ID" value="MEK8127258.1"/>
    <property type="molecule type" value="Genomic_DNA"/>
</dbReference>
<keyword evidence="8" id="KW-1185">Reference proteome</keyword>
<evidence type="ECO:0000259" key="6">
    <source>
        <dbReference type="PROSITE" id="PS50983"/>
    </source>
</evidence>
<reference evidence="7 8" key="1">
    <citation type="submission" date="2024-04" db="EMBL/GenBank/DDBJ databases">
        <title>draft genome sequnece of Paenibacillus filicis.</title>
        <authorList>
            <person name="Kim D.-U."/>
        </authorList>
    </citation>
    <scope>NUCLEOTIDE SEQUENCE [LARGE SCALE GENOMIC DNA]</scope>
    <source>
        <strain evidence="7 8">KACC14197</strain>
    </source>
</reference>
<dbReference type="SUPFAM" id="SSF53807">
    <property type="entry name" value="Helical backbone' metal receptor"/>
    <property type="match status" value="1"/>
</dbReference>
<dbReference type="Proteomes" id="UP001469365">
    <property type="component" value="Unassembled WGS sequence"/>
</dbReference>
<protein>
    <submittedName>
        <fullName evidence="7">ABC transporter substrate-binding protein</fullName>
    </submittedName>
</protein>
<dbReference type="InterPro" id="IPR051313">
    <property type="entry name" value="Bact_iron-sidero_bind"/>
</dbReference>
<comment type="subcellular location">
    <subcellularLocation>
        <location evidence="1">Cell envelope</location>
    </subcellularLocation>
</comment>
<dbReference type="Pfam" id="PF01497">
    <property type="entry name" value="Peripla_BP_2"/>
    <property type="match status" value="1"/>
</dbReference>
<keyword evidence="3" id="KW-0813">Transport</keyword>
<comment type="similarity">
    <text evidence="2">Belongs to the bacterial solute-binding protein 8 family.</text>
</comment>
<dbReference type="PANTHER" id="PTHR30532">
    <property type="entry name" value="IRON III DICITRATE-BINDING PERIPLASMIC PROTEIN"/>
    <property type="match status" value="1"/>
</dbReference>
<sequence>MLILLSGCGTPKPASEASVPDQAPPPAASSSALQEHEFKHMYGTVNLTSAPNRIVAPYLEDALITLGIKPVAKWSYGPLVQDYLEPYLQDVPKLDFTAGLNKEALLAFAPDLTVLYTTNMMEKEAYEPFTQISPTYVFKDATVDWRQTLKVVGSMTGTTDKADKAIQAYEDKVTDAKAKLQPYVANKTFAVIRAKPKEIQLMDGSFYSGLVLYSDLGLTPHKLVKEWSWSRAQSLSLEKLPELDADYIFVLVQGEASRPLMQEFQTSPLWQNLHAVKNGHVYDMPSNYWMASGALSNTMKVDDVLKAIVK</sequence>
<evidence type="ECO:0000256" key="1">
    <source>
        <dbReference type="ARBA" id="ARBA00004196"/>
    </source>
</evidence>
<dbReference type="PROSITE" id="PS50983">
    <property type="entry name" value="FE_B12_PBP"/>
    <property type="match status" value="1"/>
</dbReference>
<dbReference type="PANTHER" id="PTHR30532:SF1">
    <property type="entry name" value="IRON(3+)-HYDROXAMATE-BINDING PROTEIN FHUD"/>
    <property type="match status" value="1"/>
</dbReference>
<evidence type="ECO:0000313" key="8">
    <source>
        <dbReference type="Proteomes" id="UP001469365"/>
    </source>
</evidence>
<organism evidence="7 8">
    <name type="scientific">Paenibacillus filicis</name>
    <dbReference type="NCBI Taxonomy" id="669464"/>
    <lineage>
        <taxon>Bacteria</taxon>
        <taxon>Bacillati</taxon>
        <taxon>Bacillota</taxon>
        <taxon>Bacilli</taxon>
        <taxon>Bacillales</taxon>
        <taxon>Paenibacillaceae</taxon>
        <taxon>Paenibacillus</taxon>
    </lineage>
</organism>
<comment type="caution">
    <text evidence="7">The sequence shown here is derived from an EMBL/GenBank/DDBJ whole genome shotgun (WGS) entry which is preliminary data.</text>
</comment>
<gene>
    <name evidence="7" type="ORF">WMW72_04960</name>
</gene>
<evidence type="ECO:0000256" key="3">
    <source>
        <dbReference type="ARBA" id="ARBA00022448"/>
    </source>
</evidence>
<feature type="region of interest" description="Disordered" evidence="5">
    <location>
        <begin position="1"/>
        <end position="30"/>
    </location>
</feature>
<evidence type="ECO:0000256" key="2">
    <source>
        <dbReference type="ARBA" id="ARBA00008814"/>
    </source>
</evidence>
<evidence type="ECO:0000256" key="5">
    <source>
        <dbReference type="SAM" id="MobiDB-lite"/>
    </source>
</evidence>
<dbReference type="RefSeq" id="WP_341414312.1">
    <property type="nucleotide sequence ID" value="NZ_JBBPCC010000002.1"/>
</dbReference>
<feature type="domain" description="Fe/B12 periplasmic-binding" evidence="6">
    <location>
        <begin position="51"/>
        <end position="310"/>
    </location>
</feature>